<sequence length="78" mass="8854">DIMASQDPFGFGNINFDEMMRAMNEQMQTSSANQSTSNTTQDKKNKQNKRPTLLEEYGINLTQQAREGKLDPVIGRDQ</sequence>
<accession>W1Y7G7</accession>
<dbReference type="AlphaFoldDB" id="W1Y7G7"/>
<dbReference type="EMBL" id="AZMM01007426">
    <property type="protein sequence ID" value="ETJ38467.1"/>
    <property type="molecule type" value="Genomic_DNA"/>
</dbReference>
<evidence type="ECO:0000313" key="2">
    <source>
        <dbReference type="EMBL" id="ETJ38467.1"/>
    </source>
</evidence>
<dbReference type="InterPro" id="IPR027417">
    <property type="entry name" value="P-loop_NTPase"/>
</dbReference>
<feature type="region of interest" description="Disordered" evidence="1">
    <location>
        <begin position="21"/>
        <end position="52"/>
    </location>
</feature>
<gene>
    <name evidence="2" type="ORF">Q604_UNBC07426G0001</name>
</gene>
<evidence type="ECO:0000256" key="1">
    <source>
        <dbReference type="SAM" id="MobiDB-lite"/>
    </source>
</evidence>
<dbReference type="Gene3D" id="3.40.50.300">
    <property type="entry name" value="P-loop containing nucleotide triphosphate hydrolases"/>
    <property type="match status" value="1"/>
</dbReference>
<organism evidence="2">
    <name type="scientific">human gut metagenome</name>
    <dbReference type="NCBI Taxonomy" id="408170"/>
    <lineage>
        <taxon>unclassified sequences</taxon>
        <taxon>metagenomes</taxon>
        <taxon>organismal metagenomes</taxon>
    </lineage>
</organism>
<proteinExistence type="predicted"/>
<feature type="non-terminal residue" evidence="2">
    <location>
        <position position="78"/>
    </location>
</feature>
<feature type="compositionally biased region" description="Low complexity" evidence="1">
    <location>
        <begin position="26"/>
        <end position="40"/>
    </location>
</feature>
<reference evidence="2" key="1">
    <citation type="submission" date="2013-12" db="EMBL/GenBank/DDBJ databases">
        <title>A Varibaculum cambriense genome reconstructed from a premature infant gut community with otherwise low bacterial novelty that shifts toward anaerobic metabolism during the third week of life.</title>
        <authorList>
            <person name="Brown C.T."/>
            <person name="Sharon I."/>
            <person name="Thomas B.C."/>
            <person name="Castelle C.J."/>
            <person name="Morowitz M.J."/>
            <person name="Banfield J.F."/>
        </authorList>
    </citation>
    <scope>NUCLEOTIDE SEQUENCE</scope>
</reference>
<feature type="non-terminal residue" evidence="2">
    <location>
        <position position="1"/>
    </location>
</feature>
<protein>
    <submittedName>
        <fullName evidence="2">Uncharacterized protein</fullName>
    </submittedName>
</protein>
<name>W1Y7G7_9ZZZZ</name>
<comment type="caution">
    <text evidence="2">The sequence shown here is derived from an EMBL/GenBank/DDBJ whole genome shotgun (WGS) entry which is preliminary data.</text>
</comment>